<dbReference type="InterPro" id="IPR012349">
    <property type="entry name" value="Split_barrel_FMN-bd"/>
</dbReference>
<dbReference type="AlphaFoldDB" id="A0A7X0J6R2"/>
<sequence length="202" mass="23281">MYISKLNLTTDENEIIDFICKYSFATIVTTKDDRPNASHLPFVISKKEGKTILTSHFAKANQQWTELSAHETLVIFTEPHAYISPKHYDKEMNVPTWNYIAVHAYGKAKVISDREQTMKIIEKTIHNYEADYLPQWNSLPEAYKLKMLNGIVAFEIEVTSFQASKKLSQNKTEDEKQRIITALKASPNNIESELGIYMEKES</sequence>
<evidence type="ECO:0000313" key="2">
    <source>
        <dbReference type="Proteomes" id="UP000521017"/>
    </source>
</evidence>
<dbReference type="SUPFAM" id="SSF50475">
    <property type="entry name" value="FMN-binding split barrel"/>
    <property type="match status" value="1"/>
</dbReference>
<dbReference type="Proteomes" id="UP000521017">
    <property type="component" value="Unassembled WGS sequence"/>
</dbReference>
<organism evidence="1 2">
    <name type="scientific">Pedobacter cryoconitis</name>
    <dbReference type="NCBI Taxonomy" id="188932"/>
    <lineage>
        <taxon>Bacteria</taxon>
        <taxon>Pseudomonadati</taxon>
        <taxon>Bacteroidota</taxon>
        <taxon>Sphingobacteriia</taxon>
        <taxon>Sphingobacteriales</taxon>
        <taxon>Sphingobacteriaceae</taxon>
        <taxon>Pedobacter</taxon>
    </lineage>
</organism>
<evidence type="ECO:0000313" key="1">
    <source>
        <dbReference type="EMBL" id="MBB6502120.1"/>
    </source>
</evidence>
<proteinExistence type="predicted"/>
<protein>
    <submittedName>
        <fullName evidence="1">Transcriptional regulator</fullName>
    </submittedName>
</protein>
<dbReference type="PIRSF" id="PIRSF010372">
    <property type="entry name" value="PaiB"/>
    <property type="match status" value="1"/>
</dbReference>
<dbReference type="InterPro" id="IPR007396">
    <property type="entry name" value="TR_PAI2-type"/>
</dbReference>
<dbReference type="Pfam" id="PF04299">
    <property type="entry name" value="FMN_bind_2"/>
    <property type="match status" value="1"/>
</dbReference>
<reference evidence="1 2" key="1">
    <citation type="submission" date="2020-08" db="EMBL/GenBank/DDBJ databases">
        <title>Genomic Encyclopedia of Type Strains, Phase IV (KMG-V): Genome sequencing to study the core and pangenomes of soil and plant-associated prokaryotes.</title>
        <authorList>
            <person name="Whitman W."/>
        </authorList>
    </citation>
    <scope>NUCLEOTIDE SEQUENCE [LARGE SCALE GENOMIC DNA]</scope>
    <source>
        <strain evidence="1 2">M2T3</strain>
    </source>
</reference>
<dbReference type="RefSeq" id="WP_184628384.1">
    <property type="nucleotide sequence ID" value="NZ_JACHCC010000012.1"/>
</dbReference>
<comment type="caution">
    <text evidence="1">The sequence shown here is derived from an EMBL/GenBank/DDBJ whole genome shotgun (WGS) entry which is preliminary data.</text>
</comment>
<dbReference type="PANTHER" id="PTHR35802">
    <property type="entry name" value="PROTEASE SYNTHASE AND SPORULATION PROTEIN PAI 2"/>
    <property type="match status" value="1"/>
</dbReference>
<gene>
    <name evidence="1" type="ORF">HDF25_004297</name>
</gene>
<accession>A0A7X0J6R2</accession>
<name>A0A7X0J6R2_9SPHI</name>
<dbReference type="PANTHER" id="PTHR35802:SF1">
    <property type="entry name" value="PROTEASE SYNTHASE AND SPORULATION PROTEIN PAI 2"/>
    <property type="match status" value="1"/>
</dbReference>
<dbReference type="Gene3D" id="2.30.110.10">
    <property type="entry name" value="Electron Transport, Fmn-binding Protein, Chain A"/>
    <property type="match status" value="1"/>
</dbReference>
<dbReference type="EMBL" id="JACHCC010000012">
    <property type="protein sequence ID" value="MBB6502120.1"/>
    <property type="molecule type" value="Genomic_DNA"/>
</dbReference>